<sequence>MRIPHAVLGLLFLAFLASPPLAVANPGHVLNLDARSFDAAVKEHAFVAVEFYAPWCGHCKRLEPEWAKAAEVLAANAKKTREPPIVLARMDAANQANSKIAADFGVKAFPTIKIFRNGEADTEDGEDYAGPRHADGIVEHLTKLAGPSVTSLTTKQESKTFVEKDPVVVLGYFPRGGDGDAFEAYLKVARRFNAYARGIGLEVNFGHVSDPDLLPEKNDLPTPVDDDGAPTVYVYRKFEERVVRMDAPATEKNIDDFVERHSLPRVAELDKEPTARSVLRRVFEAPGPKVIALVDYEDEEETKGIKLALDDIARRRDARAKFVVGDAKKNDVAMKFFGVTHDFLPALVLHDRDSEKKYVLPQASPGDIASWLGKYDRGALEPSVRSERPPLSNDGRAVKIVVASTFDEMVLDAGKDVFIEFYAPWCNHCKALAPIYQNVGEAFEDDDDVTIAKFDAVNNDVPDKRFVVKGYPALYYYDASEDEVVQYKGDRSEKDMIRFVRARLKRHQVKDEL</sequence>
<dbReference type="GO" id="GO:0003756">
    <property type="term" value="F:protein disulfide isomerase activity"/>
    <property type="evidence" value="ECO:0007669"/>
    <property type="project" value="UniProtKB-EC"/>
</dbReference>
<evidence type="ECO:0000313" key="15">
    <source>
        <dbReference type="Proteomes" id="UP000001876"/>
    </source>
</evidence>
<evidence type="ECO:0000256" key="3">
    <source>
        <dbReference type="ARBA" id="ARBA00006347"/>
    </source>
</evidence>
<comment type="catalytic activity">
    <reaction evidence="1 12">
        <text>Catalyzes the rearrangement of -S-S- bonds in proteins.</text>
        <dbReference type="EC" id="5.3.4.1"/>
    </reaction>
</comment>
<dbReference type="CDD" id="cd02995">
    <property type="entry name" value="PDI_a_PDI_a'_C"/>
    <property type="match status" value="1"/>
</dbReference>
<gene>
    <name evidence="14" type="ORF">MICPUCDRAFT_44321</name>
</gene>
<dbReference type="GO" id="GO:0005788">
    <property type="term" value="C:endoplasmic reticulum lumen"/>
    <property type="evidence" value="ECO:0007669"/>
    <property type="project" value="UniProtKB-SubCell"/>
</dbReference>
<comment type="subcellular location">
    <subcellularLocation>
        <location evidence="2">Endoplasmic reticulum lumen</location>
    </subcellularLocation>
</comment>
<dbReference type="Proteomes" id="UP000001876">
    <property type="component" value="Unassembled WGS sequence"/>
</dbReference>
<dbReference type="GO" id="GO:0034976">
    <property type="term" value="P:response to endoplasmic reticulum stress"/>
    <property type="evidence" value="ECO:0007669"/>
    <property type="project" value="TreeGrafter"/>
</dbReference>
<dbReference type="OrthoDB" id="494975at2759"/>
<keyword evidence="15" id="KW-1185">Reference proteome</keyword>
<accession>C1MRN2</accession>
<evidence type="ECO:0000256" key="2">
    <source>
        <dbReference type="ARBA" id="ARBA00004319"/>
    </source>
</evidence>
<keyword evidence="8 11" id="KW-1015">Disulfide bond</keyword>
<dbReference type="OMA" id="HRTQDSV"/>
<dbReference type="SUPFAM" id="SSF52833">
    <property type="entry name" value="Thioredoxin-like"/>
    <property type="match status" value="4"/>
</dbReference>
<keyword evidence="7" id="KW-0256">Endoplasmic reticulum</keyword>
<dbReference type="PRINTS" id="PR00421">
    <property type="entry name" value="THIOREDOXIN"/>
</dbReference>
<evidence type="ECO:0000256" key="12">
    <source>
        <dbReference type="RuleBase" id="RU361130"/>
    </source>
</evidence>
<evidence type="ECO:0000256" key="6">
    <source>
        <dbReference type="ARBA" id="ARBA00022737"/>
    </source>
</evidence>
<evidence type="ECO:0000256" key="5">
    <source>
        <dbReference type="ARBA" id="ARBA00022729"/>
    </source>
</evidence>
<dbReference type="KEGG" id="mpp:MICPUCDRAFT_44321"/>
<protein>
    <recommendedName>
        <fullName evidence="4 12">Protein disulfide-isomerase</fullName>
        <ecNumber evidence="4 12">5.3.4.1</ecNumber>
    </recommendedName>
</protein>
<dbReference type="FunFam" id="3.40.30.10:FF:000107">
    <property type="entry name" value="Protein disulfide-isomerase 5-2"/>
    <property type="match status" value="1"/>
</dbReference>
<feature type="signal peptide" evidence="12">
    <location>
        <begin position="1"/>
        <end position="24"/>
    </location>
</feature>
<dbReference type="InterPro" id="IPR013766">
    <property type="entry name" value="Thioredoxin_domain"/>
</dbReference>
<dbReference type="NCBIfam" id="TIGR01126">
    <property type="entry name" value="pdi_dom"/>
    <property type="match status" value="1"/>
</dbReference>
<evidence type="ECO:0000256" key="4">
    <source>
        <dbReference type="ARBA" id="ARBA00012723"/>
    </source>
</evidence>
<dbReference type="PROSITE" id="PS51352">
    <property type="entry name" value="THIOREDOXIN_2"/>
    <property type="match status" value="2"/>
</dbReference>
<dbReference type="eggNOG" id="KOG0190">
    <property type="taxonomic scope" value="Eukaryota"/>
</dbReference>
<dbReference type="InterPro" id="IPR005788">
    <property type="entry name" value="PDI_thioredoxin-like_dom"/>
</dbReference>
<dbReference type="Pfam" id="PF00085">
    <property type="entry name" value="Thioredoxin"/>
    <property type="match status" value="2"/>
</dbReference>
<evidence type="ECO:0000256" key="8">
    <source>
        <dbReference type="ARBA" id="ARBA00023157"/>
    </source>
</evidence>
<dbReference type="CDD" id="cd02981">
    <property type="entry name" value="PDI_b_family"/>
    <property type="match status" value="1"/>
</dbReference>
<evidence type="ECO:0000259" key="13">
    <source>
        <dbReference type="PROSITE" id="PS51352"/>
    </source>
</evidence>
<dbReference type="PANTHER" id="PTHR18929">
    <property type="entry name" value="PROTEIN DISULFIDE ISOMERASE"/>
    <property type="match status" value="1"/>
</dbReference>
<dbReference type="NCBIfam" id="TIGR01130">
    <property type="entry name" value="ER_PDI_fam"/>
    <property type="match status" value="1"/>
</dbReference>
<dbReference type="EMBL" id="GG663739">
    <property type="protein sequence ID" value="EEH56993.1"/>
    <property type="molecule type" value="Genomic_DNA"/>
</dbReference>
<dbReference type="GO" id="GO:0006457">
    <property type="term" value="P:protein folding"/>
    <property type="evidence" value="ECO:0007669"/>
    <property type="project" value="TreeGrafter"/>
</dbReference>
<dbReference type="Pfam" id="PF13848">
    <property type="entry name" value="Thioredoxin_6"/>
    <property type="match status" value="1"/>
</dbReference>
<dbReference type="CDD" id="cd02961">
    <property type="entry name" value="PDI_a_family"/>
    <property type="match status" value="1"/>
</dbReference>
<feature type="disulfide bond" description="Redox-active" evidence="11">
    <location>
        <begin position="426"/>
        <end position="429"/>
    </location>
</feature>
<feature type="disulfide bond" description="Redox-active" evidence="11">
    <location>
        <begin position="56"/>
        <end position="59"/>
    </location>
</feature>
<dbReference type="InterPro" id="IPR036249">
    <property type="entry name" value="Thioredoxin-like_sf"/>
</dbReference>
<proteinExistence type="inferred from homology"/>
<keyword evidence="10 11" id="KW-0676">Redox-active center</keyword>
<keyword evidence="5 12" id="KW-0732">Signal</keyword>
<evidence type="ECO:0000313" key="14">
    <source>
        <dbReference type="EMBL" id="EEH56993.1"/>
    </source>
</evidence>
<evidence type="ECO:0000256" key="9">
    <source>
        <dbReference type="ARBA" id="ARBA00023235"/>
    </source>
</evidence>
<evidence type="ECO:0000256" key="7">
    <source>
        <dbReference type="ARBA" id="ARBA00022824"/>
    </source>
</evidence>
<dbReference type="InterPro" id="IPR005792">
    <property type="entry name" value="Prot_disulphide_isomerase"/>
</dbReference>
<evidence type="ECO:0000256" key="11">
    <source>
        <dbReference type="PIRSR" id="PIRSR605792-51"/>
    </source>
</evidence>
<feature type="domain" description="Thioredoxin" evidence="13">
    <location>
        <begin position="375"/>
        <end position="505"/>
    </location>
</feature>
<name>C1MRN2_MICPC</name>
<dbReference type="Gene3D" id="3.40.30.10">
    <property type="entry name" value="Glutaredoxin"/>
    <property type="match status" value="4"/>
</dbReference>
<dbReference type="STRING" id="564608.C1MRN2"/>
<dbReference type="RefSeq" id="XP_003058538.1">
    <property type="nucleotide sequence ID" value="XM_003058492.1"/>
</dbReference>
<dbReference type="PANTHER" id="PTHR18929:SF132">
    <property type="entry name" value="PROTEIN DISULFIDE-ISOMERASE A3"/>
    <property type="match status" value="1"/>
</dbReference>
<reference evidence="14 15" key="1">
    <citation type="journal article" date="2009" name="Science">
        <title>Green evolution and dynamic adaptations revealed by genomes of the marine picoeukaryotes Micromonas.</title>
        <authorList>
            <person name="Worden A.Z."/>
            <person name="Lee J.H."/>
            <person name="Mock T."/>
            <person name="Rouze P."/>
            <person name="Simmons M.P."/>
            <person name="Aerts A.L."/>
            <person name="Allen A.E."/>
            <person name="Cuvelier M.L."/>
            <person name="Derelle E."/>
            <person name="Everett M.V."/>
            <person name="Foulon E."/>
            <person name="Grimwood J."/>
            <person name="Gundlach H."/>
            <person name="Henrissat B."/>
            <person name="Napoli C."/>
            <person name="McDonald S.M."/>
            <person name="Parker M.S."/>
            <person name="Rombauts S."/>
            <person name="Salamov A."/>
            <person name="Von Dassow P."/>
            <person name="Badger J.H."/>
            <person name="Coutinho P.M."/>
            <person name="Demir E."/>
            <person name="Dubchak I."/>
            <person name="Gentemann C."/>
            <person name="Eikrem W."/>
            <person name="Gready J.E."/>
            <person name="John U."/>
            <person name="Lanier W."/>
            <person name="Lindquist E.A."/>
            <person name="Lucas S."/>
            <person name="Mayer K.F."/>
            <person name="Moreau H."/>
            <person name="Not F."/>
            <person name="Otillar R."/>
            <person name="Panaud O."/>
            <person name="Pangilinan J."/>
            <person name="Paulsen I."/>
            <person name="Piegu B."/>
            <person name="Poliakov A."/>
            <person name="Robbens S."/>
            <person name="Schmutz J."/>
            <person name="Toulza E."/>
            <person name="Wyss T."/>
            <person name="Zelensky A."/>
            <person name="Zhou K."/>
            <person name="Armbrust E.V."/>
            <person name="Bhattacharya D."/>
            <person name="Goodenough U.W."/>
            <person name="Van de Peer Y."/>
            <person name="Grigoriev I.V."/>
        </authorList>
    </citation>
    <scope>NUCLEOTIDE SEQUENCE [LARGE SCALE GENOMIC DNA]</scope>
    <source>
        <strain evidence="14 15">CCMP1545</strain>
    </source>
</reference>
<evidence type="ECO:0000256" key="10">
    <source>
        <dbReference type="ARBA" id="ARBA00023284"/>
    </source>
</evidence>
<dbReference type="EC" id="5.3.4.1" evidence="4 12"/>
<comment type="similarity">
    <text evidence="3 12">Belongs to the protein disulfide isomerase family.</text>
</comment>
<evidence type="ECO:0000256" key="1">
    <source>
        <dbReference type="ARBA" id="ARBA00001182"/>
    </source>
</evidence>
<feature type="domain" description="Thioredoxin" evidence="13">
    <location>
        <begin position="6"/>
        <end position="146"/>
    </location>
</feature>
<dbReference type="CDD" id="cd02982">
    <property type="entry name" value="PDI_b'_family"/>
    <property type="match status" value="1"/>
</dbReference>
<dbReference type="GeneID" id="9684343"/>
<feature type="chain" id="PRO_5005124869" description="Protein disulfide-isomerase" evidence="12">
    <location>
        <begin position="25"/>
        <end position="513"/>
    </location>
</feature>
<keyword evidence="9 12" id="KW-0413">Isomerase</keyword>
<organism evidence="15">
    <name type="scientific">Micromonas pusilla (strain CCMP1545)</name>
    <name type="common">Picoplanktonic green alga</name>
    <dbReference type="NCBI Taxonomy" id="564608"/>
    <lineage>
        <taxon>Eukaryota</taxon>
        <taxon>Viridiplantae</taxon>
        <taxon>Chlorophyta</taxon>
        <taxon>Mamiellophyceae</taxon>
        <taxon>Mamiellales</taxon>
        <taxon>Mamiellaceae</taxon>
        <taxon>Micromonas</taxon>
    </lineage>
</organism>
<dbReference type="AlphaFoldDB" id="C1MRN2"/>
<keyword evidence="6" id="KW-0677">Repeat</keyword>